<accession>A0A3G6T1Y8</accession>
<evidence type="ECO:0000256" key="2">
    <source>
        <dbReference type="ARBA" id="ARBA00022679"/>
    </source>
</evidence>
<dbReference type="Pfam" id="PF08241">
    <property type="entry name" value="Methyltransf_11"/>
    <property type="match status" value="1"/>
</dbReference>
<keyword evidence="2 5" id="KW-0808">Transferase</keyword>
<dbReference type="CDD" id="cd02440">
    <property type="entry name" value="AdoMet_MTases"/>
    <property type="match status" value="1"/>
</dbReference>
<proteinExistence type="predicted"/>
<dbReference type="SUPFAM" id="SSF53335">
    <property type="entry name" value="S-adenosyl-L-methionine-dependent methyltransferases"/>
    <property type="match status" value="1"/>
</dbReference>
<dbReference type="PANTHER" id="PTHR43464">
    <property type="entry name" value="METHYLTRANSFERASE"/>
    <property type="match status" value="1"/>
</dbReference>
<keyword evidence="1 5" id="KW-0489">Methyltransferase</keyword>
<keyword evidence="6" id="KW-1185">Reference proteome</keyword>
<organism evidence="5 6">
    <name type="scientific">Chryseobacterium bernardetii</name>
    <dbReference type="NCBI Taxonomy" id="1241978"/>
    <lineage>
        <taxon>Bacteria</taxon>
        <taxon>Pseudomonadati</taxon>
        <taxon>Bacteroidota</taxon>
        <taxon>Flavobacteriia</taxon>
        <taxon>Flavobacteriales</taxon>
        <taxon>Weeksellaceae</taxon>
        <taxon>Chryseobacterium group</taxon>
        <taxon>Chryseobacterium</taxon>
    </lineage>
</organism>
<dbReference type="EMBL" id="CP033932">
    <property type="protein sequence ID" value="AZB23475.1"/>
    <property type="molecule type" value="Genomic_DNA"/>
</dbReference>
<dbReference type="InterPro" id="IPR029063">
    <property type="entry name" value="SAM-dependent_MTases_sf"/>
</dbReference>
<dbReference type="KEGG" id="cben:EG339_01970"/>
<dbReference type="GeneID" id="99063568"/>
<dbReference type="Proteomes" id="UP000271193">
    <property type="component" value="Chromosome"/>
</dbReference>
<name>A0A3G6T1Y8_9FLAO</name>
<dbReference type="Gene3D" id="3.40.50.150">
    <property type="entry name" value="Vaccinia Virus protein VP39"/>
    <property type="match status" value="1"/>
</dbReference>
<dbReference type="RefSeq" id="WP_123868625.1">
    <property type="nucleotide sequence ID" value="NZ_CP033932.1"/>
</dbReference>
<dbReference type="InterPro" id="IPR013216">
    <property type="entry name" value="Methyltransf_11"/>
</dbReference>
<evidence type="ECO:0000313" key="6">
    <source>
        <dbReference type="Proteomes" id="UP000271193"/>
    </source>
</evidence>
<dbReference type="PANTHER" id="PTHR43464:SF19">
    <property type="entry name" value="UBIQUINONE BIOSYNTHESIS O-METHYLTRANSFERASE, MITOCHONDRIAL"/>
    <property type="match status" value="1"/>
</dbReference>
<reference evidence="6" key="1">
    <citation type="submission" date="2018-11" db="EMBL/GenBank/DDBJ databases">
        <title>Proposal to divide the Flavobacteriaceae and reorganize its genera based on Amino Acid Identity values calculated from whole genome sequences.</title>
        <authorList>
            <person name="Nicholson A.C."/>
            <person name="Gulvik C.A."/>
            <person name="Whitney A.M."/>
            <person name="Humrighouse B.W."/>
            <person name="Bell M."/>
            <person name="Holmes B."/>
            <person name="Steigerwalt A.G."/>
            <person name="Villarma A."/>
            <person name="Sheth M."/>
            <person name="Batra D."/>
            <person name="Pryor J."/>
            <person name="Bernardet J.-F."/>
            <person name="Hugo C."/>
            <person name="Kampfer P."/>
            <person name="Newman J."/>
            <person name="McQuiston J.R."/>
        </authorList>
    </citation>
    <scope>NUCLEOTIDE SEQUENCE [LARGE SCALE GENOMIC DNA]</scope>
    <source>
        <strain evidence="6">G0229</strain>
    </source>
</reference>
<dbReference type="GO" id="GO:0032259">
    <property type="term" value="P:methylation"/>
    <property type="evidence" value="ECO:0007669"/>
    <property type="project" value="UniProtKB-KW"/>
</dbReference>
<feature type="domain" description="Methyltransferase type 11" evidence="4">
    <location>
        <begin position="52"/>
        <end position="137"/>
    </location>
</feature>
<evidence type="ECO:0000256" key="3">
    <source>
        <dbReference type="ARBA" id="ARBA00022691"/>
    </source>
</evidence>
<gene>
    <name evidence="5" type="ORF">EG339_01970</name>
</gene>
<protein>
    <submittedName>
        <fullName evidence="5">Class I SAM-dependent methyltransferase</fullName>
    </submittedName>
</protein>
<evidence type="ECO:0000313" key="5">
    <source>
        <dbReference type="EMBL" id="AZB23475.1"/>
    </source>
</evidence>
<keyword evidence="3" id="KW-0949">S-adenosyl-L-methionine</keyword>
<evidence type="ECO:0000256" key="1">
    <source>
        <dbReference type="ARBA" id="ARBA00022603"/>
    </source>
</evidence>
<evidence type="ECO:0000259" key="4">
    <source>
        <dbReference type="Pfam" id="PF08241"/>
    </source>
</evidence>
<sequence>MMKTSILEYYSSLAESYDENRFGNSYGKYVDQQERAFLSSFFQNKKYKKVMDLGCGTGRLLDFATHGTDFSENMLNVARQKHPEKILTVGEISGIPFHEEFDCIFCFHVIMHQNHLETKAFLNECYRKLGKNGILIFDYPVKSRKRSVSPQEDWHAGNSFSASDIAALSKEQWKVKNTTGVLFFPIHRLTKAIRRFFLPLDIFLCRTFLKNWASYHITVLEKI</sequence>
<dbReference type="AlphaFoldDB" id="A0A3G6T1Y8"/>
<dbReference type="GO" id="GO:0008757">
    <property type="term" value="F:S-adenosylmethionine-dependent methyltransferase activity"/>
    <property type="evidence" value="ECO:0007669"/>
    <property type="project" value="InterPro"/>
</dbReference>